<dbReference type="InterPro" id="IPR003583">
    <property type="entry name" value="Hlx-hairpin-Hlx_DNA-bd_motif"/>
</dbReference>
<accession>A0ABV8LAK5</accession>
<feature type="compositionally biased region" description="Basic and acidic residues" evidence="1">
    <location>
        <begin position="1"/>
        <end position="11"/>
    </location>
</feature>
<gene>
    <name evidence="4" type="ORF">ACFOW8_21730</name>
</gene>
<dbReference type="NCBIfam" id="TIGR00426">
    <property type="entry name" value="competence protein ComEA helix-hairpin-helix repeat region"/>
    <property type="match status" value="1"/>
</dbReference>
<evidence type="ECO:0000259" key="3">
    <source>
        <dbReference type="SMART" id="SM00278"/>
    </source>
</evidence>
<feature type="domain" description="Helix-hairpin-helix DNA-binding motif class 1" evidence="3">
    <location>
        <begin position="296"/>
        <end position="315"/>
    </location>
</feature>
<keyword evidence="2" id="KW-0472">Membrane</keyword>
<dbReference type="Pfam" id="PF10531">
    <property type="entry name" value="SLBB"/>
    <property type="match status" value="1"/>
</dbReference>
<reference evidence="5" key="1">
    <citation type="journal article" date="2019" name="Int. J. Syst. Evol. Microbiol.">
        <title>The Global Catalogue of Microorganisms (GCM) 10K type strain sequencing project: providing services to taxonomists for standard genome sequencing and annotation.</title>
        <authorList>
            <consortium name="The Broad Institute Genomics Platform"/>
            <consortium name="The Broad Institute Genome Sequencing Center for Infectious Disease"/>
            <person name="Wu L."/>
            <person name="Ma J."/>
        </authorList>
    </citation>
    <scope>NUCLEOTIDE SEQUENCE [LARGE SCALE GENOMIC DNA]</scope>
    <source>
        <strain evidence="5">CGMCC 4.7204</strain>
    </source>
</reference>
<dbReference type="Proteomes" id="UP001595767">
    <property type="component" value="Unassembled WGS sequence"/>
</dbReference>
<dbReference type="Gene3D" id="1.10.150.320">
    <property type="entry name" value="Photosystem II 12 kDa extrinsic protein"/>
    <property type="match status" value="1"/>
</dbReference>
<dbReference type="Pfam" id="PF12836">
    <property type="entry name" value="HHH_3"/>
    <property type="match status" value="1"/>
</dbReference>
<dbReference type="RefSeq" id="WP_378553019.1">
    <property type="nucleotide sequence ID" value="NZ_JBHSBA010000014.1"/>
</dbReference>
<dbReference type="InterPro" id="IPR004509">
    <property type="entry name" value="Competence_ComEA_HhH"/>
</dbReference>
<protein>
    <submittedName>
        <fullName evidence="4">Helix-hairpin-helix domain-containing protein</fullName>
    </submittedName>
</protein>
<dbReference type="InterPro" id="IPR051675">
    <property type="entry name" value="Endo/Exo/Phosphatase_dom_1"/>
</dbReference>
<dbReference type="PANTHER" id="PTHR21180:SF32">
    <property type="entry name" value="ENDONUCLEASE_EXONUCLEASE_PHOSPHATASE FAMILY DOMAIN-CONTAINING PROTEIN 1"/>
    <property type="match status" value="1"/>
</dbReference>
<dbReference type="EMBL" id="JBHSBA010000014">
    <property type="protein sequence ID" value="MFC4127551.1"/>
    <property type="molecule type" value="Genomic_DNA"/>
</dbReference>
<keyword evidence="5" id="KW-1185">Reference proteome</keyword>
<dbReference type="InterPro" id="IPR010994">
    <property type="entry name" value="RuvA_2-like"/>
</dbReference>
<organism evidence="4 5">
    <name type="scientific">Nocardia rhizosphaerae</name>
    <dbReference type="NCBI Taxonomy" id="1691571"/>
    <lineage>
        <taxon>Bacteria</taxon>
        <taxon>Bacillati</taxon>
        <taxon>Actinomycetota</taxon>
        <taxon>Actinomycetes</taxon>
        <taxon>Mycobacteriales</taxon>
        <taxon>Nocardiaceae</taxon>
        <taxon>Nocardia</taxon>
    </lineage>
</organism>
<dbReference type="SMART" id="SM00278">
    <property type="entry name" value="HhH1"/>
    <property type="match status" value="2"/>
</dbReference>
<evidence type="ECO:0000313" key="5">
    <source>
        <dbReference type="Proteomes" id="UP001595767"/>
    </source>
</evidence>
<dbReference type="Gene3D" id="3.10.560.10">
    <property type="entry name" value="Outer membrane lipoprotein wza domain like"/>
    <property type="match status" value="1"/>
</dbReference>
<sequence>MSRHEEHERVRQRLGGLAVRERSEAGAAPAGPACGIADRDTEGRWDDDELVPRPGDVRPPGWLEPGSQPRGLQRLVPERFRGARVDPGRRGALALGAVGVLAVVCTGVLVLRDRPVQQSVPPVPVVRAENLAVPGEQSAVIPAAAVASQAENTEVVVSVVGLVERPGLHRLPGGSRIADAIEIAGGAGRGADLAGVNLAQRLADGDQVVIGTVGPDTGTPRQGSVIIGAGGSAPAPVSGAPPAAGSTTAGAGAAGARVDLNTATAAELDALPGVGPVTAKAILDWRTANGSFTDVAQLSEVDGIGPARLARLRDLVTT</sequence>
<evidence type="ECO:0000256" key="1">
    <source>
        <dbReference type="SAM" id="MobiDB-lite"/>
    </source>
</evidence>
<evidence type="ECO:0000256" key="2">
    <source>
        <dbReference type="SAM" id="Phobius"/>
    </source>
</evidence>
<feature type="region of interest" description="Disordered" evidence="1">
    <location>
        <begin position="1"/>
        <end position="74"/>
    </location>
</feature>
<comment type="caution">
    <text evidence="4">The sequence shown here is derived from an EMBL/GenBank/DDBJ whole genome shotgun (WGS) entry which is preliminary data.</text>
</comment>
<dbReference type="SUPFAM" id="SSF47781">
    <property type="entry name" value="RuvA domain 2-like"/>
    <property type="match status" value="1"/>
</dbReference>
<keyword evidence="2" id="KW-1133">Transmembrane helix</keyword>
<proteinExistence type="predicted"/>
<feature type="domain" description="Helix-hairpin-helix DNA-binding motif class 1" evidence="3">
    <location>
        <begin position="266"/>
        <end position="285"/>
    </location>
</feature>
<name>A0ABV8LAK5_9NOCA</name>
<keyword evidence="2" id="KW-0812">Transmembrane</keyword>
<feature type="transmembrane region" description="Helical" evidence="2">
    <location>
        <begin position="91"/>
        <end position="111"/>
    </location>
</feature>
<dbReference type="InterPro" id="IPR019554">
    <property type="entry name" value="Soluble_ligand-bd"/>
</dbReference>
<dbReference type="PANTHER" id="PTHR21180">
    <property type="entry name" value="ENDONUCLEASE/EXONUCLEASE/PHOSPHATASE FAMILY DOMAIN-CONTAINING PROTEIN 1"/>
    <property type="match status" value="1"/>
</dbReference>
<evidence type="ECO:0000313" key="4">
    <source>
        <dbReference type="EMBL" id="MFC4127551.1"/>
    </source>
</evidence>